<protein>
    <submittedName>
        <fullName evidence="2">Permease prefix domain 1-containing protein</fullName>
    </submittedName>
</protein>
<comment type="caution">
    <text evidence="2">The sequence shown here is derived from an EMBL/GenBank/DDBJ whole genome shotgun (WGS) entry which is preliminary data.</text>
</comment>
<gene>
    <name evidence="2" type="ORF">V1633_12985</name>
</gene>
<dbReference type="RefSeq" id="WP_331214526.1">
    <property type="nucleotide sequence ID" value="NZ_JAZGQK010000010.1"/>
</dbReference>
<proteinExistence type="predicted"/>
<keyword evidence="1" id="KW-0472">Membrane</keyword>
<sequence>MTDAIDDYVSAVGSALRGSARLRADMLAEIRDALVDAAESHRSDGLTAPAAEQLAVREFGSARRIASGLQEVLAVTHGRRTALLFLAVLGSQHLGTELLGRLGGWRMLWGDDRPDATYLWLARATDLFAGLALVAALGAVILLGWGLRHVGIRLGAVRLTAVLAATMVLFTVGCGVLLTVLPSSAGPAGTLAGVVGVVLPAVPVLLSARRSWLAAAGPEPSSIHDGQSWMTDQDWLPAHETPRW</sequence>
<organism evidence="2 3">
    <name type="scientific">Plantactinospora sonchi</name>
    <dbReference type="NCBI Taxonomy" id="1544735"/>
    <lineage>
        <taxon>Bacteria</taxon>
        <taxon>Bacillati</taxon>
        <taxon>Actinomycetota</taxon>
        <taxon>Actinomycetes</taxon>
        <taxon>Micromonosporales</taxon>
        <taxon>Micromonosporaceae</taxon>
        <taxon>Plantactinospora</taxon>
    </lineage>
</organism>
<keyword evidence="3" id="KW-1185">Reference proteome</keyword>
<evidence type="ECO:0000256" key="1">
    <source>
        <dbReference type="SAM" id="Phobius"/>
    </source>
</evidence>
<feature type="transmembrane region" description="Helical" evidence="1">
    <location>
        <begin position="127"/>
        <end position="147"/>
    </location>
</feature>
<dbReference type="EMBL" id="JAZGQK010000010">
    <property type="protein sequence ID" value="MEE6259404.1"/>
    <property type="molecule type" value="Genomic_DNA"/>
</dbReference>
<evidence type="ECO:0000313" key="3">
    <source>
        <dbReference type="Proteomes" id="UP001332243"/>
    </source>
</evidence>
<keyword evidence="1" id="KW-1133">Transmembrane helix</keyword>
<dbReference type="Pfam" id="PF22564">
    <property type="entry name" value="HAAS"/>
    <property type="match status" value="1"/>
</dbReference>
<evidence type="ECO:0000313" key="2">
    <source>
        <dbReference type="EMBL" id="MEE6259404.1"/>
    </source>
</evidence>
<name>A0ABU7RT49_9ACTN</name>
<dbReference type="InterPro" id="IPR047928">
    <property type="entry name" value="Perm_prefix_1"/>
</dbReference>
<accession>A0ABU7RT49</accession>
<feature type="transmembrane region" description="Helical" evidence="1">
    <location>
        <begin position="187"/>
        <end position="206"/>
    </location>
</feature>
<keyword evidence="1" id="KW-0812">Transmembrane</keyword>
<dbReference type="NCBIfam" id="NF038403">
    <property type="entry name" value="perm_prefix_1"/>
    <property type="match status" value="1"/>
</dbReference>
<feature type="transmembrane region" description="Helical" evidence="1">
    <location>
        <begin position="159"/>
        <end position="181"/>
    </location>
</feature>
<reference evidence="2 3" key="1">
    <citation type="submission" date="2024-01" db="EMBL/GenBank/DDBJ databases">
        <title>Genome insights into Plantactinospora sonchi sp. nov.</title>
        <authorList>
            <person name="Wang L."/>
        </authorList>
    </citation>
    <scope>NUCLEOTIDE SEQUENCE [LARGE SCALE GENOMIC DNA]</scope>
    <source>
        <strain evidence="2 3">NEAU-QY2</strain>
    </source>
</reference>
<dbReference type="Proteomes" id="UP001332243">
    <property type="component" value="Unassembled WGS sequence"/>
</dbReference>